<organism evidence="3 4">
    <name type="scientific">Vitrella brassicaformis (strain CCMP3155)</name>
    <dbReference type="NCBI Taxonomy" id="1169540"/>
    <lineage>
        <taxon>Eukaryota</taxon>
        <taxon>Sar</taxon>
        <taxon>Alveolata</taxon>
        <taxon>Colpodellida</taxon>
        <taxon>Vitrellaceae</taxon>
        <taxon>Vitrella</taxon>
    </lineage>
</organism>
<name>A0A0G4FW44_VITBC</name>
<feature type="compositionally biased region" description="Polar residues" evidence="1">
    <location>
        <begin position="85"/>
        <end position="94"/>
    </location>
</feature>
<evidence type="ECO:0000256" key="2">
    <source>
        <dbReference type="SAM" id="Phobius"/>
    </source>
</evidence>
<dbReference type="Proteomes" id="UP000041254">
    <property type="component" value="Unassembled WGS sequence"/>
</dbReference>
<evidence type="ECO:0000313" key="4">
    <source>
        <dbReference type="Proteomes" id="UP000041254"/>
    </source>
</evidence>
<reference evidence="3 4" key="1">
    <citation type="submission" date="2014-11" db="EMBL/GenBank/DDBJ databases">
        <authorList>
            <person name="Zhu J."/>
            <person name="Qi W."/>
            <person name="Song R."/>
        </authorList>
    </citation>
    <scope>NUCLEOTIDE SEQUENCE [LARGE SCALE GENOMIC DNA]</scope>
</reference>
<dbReference type="InParanoid" id="A0A0G4FW44"/>
<gene>
    <name evidence="3" type="ORF">Vbra_16391</name>
</gene>
<keyword evidence="2" id="KW-0812">Transmembrane</keyword>
<dbReference type="AlphaFoldDB" id="A0A0G4FW44"/>
<proteinExistence type="predicted"/>
<dbReference type="EMBL" id="CDMY01000510">
    <property type="protein sequence ID" value="CEM19328.1"/>
    <property type="molecule type" value="Genomic_DNA"/>
</dbReference>
<dbReference type="VEuPathDB" id="CryptoDB:Vbra_16391"/>
<evidence type="ECO:0000313" key="3">
    <source>
        <dbReference type="EMBL" id="CEM19328.1"/>
    </source>
</evidence>
<evidence type="ECO:0000256" key="1">
    <source>
        <dbReference type="SAM" id="MobiDB-lite"/>
    </source>
</evidence>
<keyword evidence="4" id="KW-1185">Reference proteome</keyword>
<keyword evidence="2" id="KW-0472">Membrane</keyword>
<accession>A0A0G4FW44</accession>
<feature type="region of interest" description="Disordered" evidence="1">
    <location>
        <begin position="85"/>
        <end position="109"/>
    </location>
</feature>
<feature type="transmembrane region" description="Helical" evidence="2">
    <location>
        <begin position="119"/>
        <end position="135"/>
    </location>
</feature>
<protein>
    <submittedName>
        <fullName evidence="3">Uncharacterized protein</fullName>
    </submittedName>
</protein>
<keyword evidence="2" id="KW-1133">Transmembrane helix</keyword>
<sequence length="170" mass="19262">MADFASFLDHDFKKAHPHPFTSVRVGSDVDEGSKRMAYQFQACYPSSNTSQLMWQDSSGVRRDGMNQAVMSEIATAFLQNQKSPIVIQNNTETSAESKSDKKEPKRKNKKPWLDLSNRFTQLVLLIGITAAVLLVREHLAHQRRMDEMQRRIDGNPLLKGMSMLAKAIPK</sequence>